<evidence type="ECO:0000256" key="3">
    <source>
        <dbReference type="ARBA" id="ARBA00022692"/>
    </source>
</evidence>
<dbReference type="InterPro" id="IPR044770">
    <property type="entry name" value="MFS_spinster-like"/>
</dbReference>
<evidence type="ECO:0000259" key="7">
    <source>
        <dbReference type="PROSITE" id="PS50850"/>
    </source>
</evidence>
<dbReference type="KEGG" id="srhi:H9L12_01180"/>
<proteinExistence type="predicted"/>
<keyword evidence="9" id="KW-1185">Reference proteome</keyword>
<feature type="transmembrane region" description="Helical" evidence="6">
    <location>
        <begin position="403"/>
        <end position="425"/>
    </location>
</feature>
<dbReference type="GO" id="GO:0022857">
    <property type="term" value="F:transmembrane transporter activity"/>
    <property type="evidence" value="ECO:0007669"/>
    <property type="project" value="InterPro"/>
</dbReference>
<feature type="transmembrane region" description="Helical" evidence="6">
    <location>
        <begin position="157"/>
        <end position="176"/>
    </location>
</feature>
<evidence type="ECO:0000313" key="8">
    <source>
        <dbReference type="EMBL" id="QNN65284.1"/>
    </source>
</evidence>
<feature type="transmembrane region" description="Helical" evidence="6">
    <location>
        <begin position="56"/>
        <end position="80"/>
    </location>
</feature>
<feature type="transmembrane region" description="Helical" evidence="6">
    <location>
        <begin position="87"/>
        <end position="106"/>
    </location>
</feature>
<feature type="domain" description="Major facilitator superfamily (MFS) profile" evidence="7">
    <location>
        <begin position="19"/>
        <end position="429"/>
    </location>
</feature>
<feature type="transmembrane region" description="Helical" evidence="6">
    <location>
        <begin position="373"/>
        <end position="397"/>
    </location>
</feature>
<reference evidence="8 9" key="1">
    <citation type="submission" date="2020-08" db="EMBL/GenBank/DDBJ databases">
        <title>Genome sequence of Sphingomonas rhizophila KACC 19189T.</title>
        <authorList>
            <person name="Hyun D.-W."/>
            <person name="Bae J.-W."/>
        </authorList>
    </citation>
    <scope>NUCLEOTIDE SEQUENCE [LARGE SCALE GENOMIC DNA]</scope>
    <source>
        <strain evidence="8 9">KACC 19189</strain>
    </source>
</reference>
<dbReference type="EMBL" id="CP060717">
    <property type="protein sequence ID" value="QNN65284.1"/>
    <property type="molecule type" value="Genomic_DNA"/>
</dbReference>
<keyword evidence="4 6" id="KW-1133">Transmembrane helix</keyword>
<evidence type="ECO:0000313" key="9">
    <source>
        <dbReference type="Proteomes" id="UP000515955"/>
    </source>
</evidence>
<dbReference type="PANTHER" id="PTHR23505">
    <property type="entry name" value="SPINSTER"/>
    <property type="match status" value="1"/>
</dbReference>
<dbReference type="SUPFAM" id="SSF103473">
    <property type="entry name" value="MFS general substrate transporter"/>
    <property type="match status" value="1"/>
</dbReference>
<feature type="transmembrane region" description="Helical" evidence="6">
    <location>
        <begin position="23"/>
        <end position="44"/>
    </location>
</feature>
<feature type="transmembrane region" description="Helical" evidence="6">
    <location>
        <begin position="238"/>
        <end position="263"/>
    </location>
</feature>
<sequence>MNADALIVDAAPAPSIGRSIAPLLLISFAIAIGFCAMQSFSIMAESAKAELQLSDYALAFVQGFGSAIPMVLFSVPIGILVDRHNRVRLLIALAAIWTLGTFVTAISPNATILFIGRMLTGIGTTGALTAVLSLSADLCLPDQRGRGMLISTLGKTIGMAAGFAVTGALMTMFAAADGPRWFGDISSWRAAQWTLGIASAACILPLFLLREPARHEVEAGPNAPFGVVMGELWTRRRFLIPLFVGQVSVVMADAAAGIWAAPVLERVYQLKPGDFGGWLGAIILFTGLFGAILGGLFADWGQKSGRRGGLLIGAVIAAAIGTPAALFPIMSSVPGFAVLIGVLILAGTITGLITSVALTVMLPNELRGLSIGLFIAIAGLVGFGFAPTLVTVVSSILGGEQHLAPALSIVGVVVSLISTVAFWLAMRNAPLAIADEAHEPI</sequence>
<dbReference type="RefSeq" id="WP_187542276.1">
    <property type="nucleotide sequence ID" value="NZ_CP060717.1"/>
</dbReference>
<feature type="transmembrane region" description="Helical" evidence="6">
    <location>
        <begin position="112"/>
        <end position="136"/>
    </location>
</feature>
<dbReference type="InterPro" id="IPR011701">
    <property type="entry name" value="MFS"/>
</dbReference>
<dbReference type="PROSITE" id="PS50850">
    <property type="entry name" value="MFS"/>
    <property type="match status" value="1"/>
</dbReference>
<dbReference type="Pfam" id="PF07690">
    <property type="entry name" value="MFS_1"/>
    <property type="match status" value="1"/>
</dbReference>
<evidence type="ECO:0000256" key="1">
    <source>
        <dbReference type="ARBA" id="ARBA00004141"/>
    </source>
</evidence>
<comment type="subcellular location">
    <subcellularLocation>
        <location evidence="1">Membrane</location>
        <topology evidence="1">Multi-pass membrane protein</topology>
    </subcellularLocation>
</comment>
<dbReference type="Proteomes" id="UP000515955">
    <property type="component" value="Chromosome"/>
</dbReference>
<dbReference type="GO" id="GO:0016020">
    <property type="term" value="C:membrane"/>
    <property type="evidence" value="ECO:0007669"/>
    <property type="project" value="UniProtKB-SubCell"/>
</dbReference>
<evidence type="ECO:0000256" key="2">
    <source>
        <dbReference type="ARBA" id="ARBA00022448"/>
    </source>
</evidence>
<evidence type="ECO:0000256" key="5">
    <source>
        <dbReference type="ARBA" id="ARBA00023136"/>
    </source>
</evidence>
<dbReference type="InterPro" id="IPR020846">
    <property type="entry name" value="MFS_dom"/>
</dbReference>
<dbReference type="AlphaFoldDB" id="A0A7G9SBQ9"/>
<feature type="transmembrane region" description="Helical" evidence="6">
    <location>
        <begin position="310"/>
        <end position="330"/>
    </location>
</feature>
<keyword evidence="5 6" id="KW-0472">Membrane</keyword>
<organism evidence="8 9">
    <name type="scientific">Sphingomonas rhizophila</name>
    <dbReference type="NCBI Taxonomy" id="2071607"/>
    <lineage>
        <taxon>Bacteria</taxon>
        <taxon>Pseudomonadati</taxon>
        <taxon>Pseudomonadota</taxon>
        <taxon>Alphaproteobacteria</taxon>
        <taxon>Sphingomonadales</taxon>
        <taxon>Sphingomonadaceae</taxon>
        <taxon>Sphingomonas</taxon>
    </lineage>
</organism>
<feature type="transmembrane region" description="Helical" evidence="6">
    <location>
        <begin position="336"/>
        <end position="361"/>
    </location>
</feature>
<protein>
    <submittedName>
        <fullName evidence="8">MFS transporter</fullName>
    </submittedName>
</protein>
<accession>A0A7G9SBQ9</accession>
<dbReference type="PANTHER" id="PTHR23505:SF79">
    <property type="entry name" value="PROTEIN SPINSTER"/>
    <property type="match status" value="1"/>
</dbReference>
<dbReference type="Gene3D" id="1.20.1250.20">
    <property type="entry name" value="MFS general substrate transporter like domains"/>
    <property type="match status" value="1"/>
</dbReference>
<evidence type="ECO:0000256" key="4">
    <source>
        <dbReference type="ARBA" id="ARBA00022989"/>
    </source>
</evidence>
<name>A0A7G9SBQ9_9SPHN</name>
<feature type="transmembrane region" description="Helical" evidence="6">
    <location>
        <begin position="275"/>
        <end position="298"/>
    </location>
</feature>
<evidence type="ECO:0000256" key="6">
    <source>
        <dbReference type="SAM" id="Phobius"/>
    </source>
</evidence>
<keyword evidence="2" id="KW-0813">Transport</keyword>
<gene>
    <name evidence="8" type="ORF">H9L12_01180</name>
</gene>
<keyword evidence="3 6" id="KW-0812">Transmembrane</keyword>
<dbReference type="InterPro" id="IPR036259">
    <property type="entry name" value="MFS_trans_sf"/>
</dbReference>
<feature type="transmembrane region" description="Helical" evidence="6">
    <location>
        <begin position="188"/>
        <end position="209"/>
    </location>
</feature>